<protein>
    <submittedName>
        <fullName evidence="5">AraC-like DNA-binding protein</fullName>
    </submittedName>
</protein>
<dbReference type="InterPro" id="IPR050204">
    <property type="entry name" value="AraC_XylS_family_regulators"/>
</dbReference>
<dbReference type="PANTHER" id="PTHR46796">
    <property type="entry name" value="HTH-TYPE TRANSCRIPTIONAL ACTIVATOR RHAS-RELATED"/>
    <property type="match status" value="1"/>
</dbReference>
<name>A0A4R6RRI2_9MICO</name>
<accession>A0A4R6RRI2</accession>
<evidence type="ECO:0000313" key="5">
    <source>
        <dbReference type="EMBL" id="TDP89449.1"/>
    </source>
</evidence>
<dbReference type="GO" id="GO:0043565">
    <property type="term" value="F:sequence-specific DNA binding"/>
    <property type="evidence" value="ECO:0007669"/>
    <property type="project" value="InterPro"/>
</dbReference>
<dbReference type="PROSITE" id="PS01124">
    <property type="entry name" value="HTH_ARAC_FAMILY_2"/>
    <property type="match status" value="1"/>
</dbReference>
<gene>
    <name evidence="5" type="ORF">EDF62_3178</name>
</gene>
<keyword evidence="6" id="KW-1185">Reference proteome</keyword>
<feature type="domain" description="HTH araC/xylS-type" evidence="4">
    <location>
        <begin position="206"/>
        <end position="304"/>
    </location>
</feature>
<reference evidence="5 6" key="1">
    <citation type="submission" date="2019-03" db="EMBL/GenBank/DDBJ databases">
        <title>Genomic analyses of the natural microbiome of Caenorhabditis elegans.</title>
        <authorList>
            <person name="Samuel B."/>
        </authorList>
    </citation>
    <scope>NUCLEOTIDE SEQUENCE [LARGE SCALE GENOMIC DNA]</scope>
    <source>
        <strain evidence="5 6">JUb18</strain>
    </source>
</reference>
<dbReference type="InterPro" id="IPR009057">
    <property type="entry name" value="Homeodomain-like_sf"/>
</dbReference>
<keyword evidence="1" id="KW-0805">Transcription regulation</keyword>
<organism evidence="5 6">
    <name type="scientific">Leucobacter luti</name>
    <dbReference type="NCBI Taxonomy" id="340320"/>
    <lineage>
        <taxon>Bacteria</taxon>
        <taxon>Bacillati</taxon>
        <taxon>Actinomycetota</taxon>
        <taxon>Actinomycetes</taxon>
        <taxon>Micrococcales</taxon>
        <taxon>Microbacteriaceae</taxon>
        <taxon>Leucobacter</taxon>
    </lineage>
</organism>
<dbReference type="AlphaFoldDB" id="A0A4R6RRI2"/>
<sequence>MQLPSLKPSSASGTFSPIVARTESRHAPVNPIAFDCVKFIVIRAGGARLFSEFGCLHVNLGDVVVLAANALCGAEPEGWVTTTTIYLDRDYVIDQVFWQYAAQFCDRHNARSFFETHYSTPAQIIRIGEERAGMLMPWLDELATLSVDGLRPERFLRAQALLFSVLDVIVPFMTTTAATVTGRHSSTVVPAAPRHRQFTPLRVEARHIAQFIRDDPARQWTVQELAEAVHLSPSQLRRVFVEAFGKAPIAYLTMVRTERMAQLLRSTVLPIKQIAAEVGWADADFAARQFRRSLGVTPTTYRQFVCASNSDDLE</sequence>
<dbReference type="SMART" id="SM00342">
    <property type="entry name" value="HTH_ARAC"/>
    <property type="match status" value="1"/>
</dbReference>
<keyword evidence="3" id="KW-0804">Transcription</keyword>
<evidence type="ECO:0000256" key="1">
    <source>
        <dbReference type="ARBA" id="ARBA00023015"/>
    </source>
</evidence>
<dbReference type="EMBL" id="SNYA01000009">
    <property type="protein sequence ID" value="TDP89449.1"/>
    <property type="molecule type" value="Genomic_DNA"/>
</dbReference>
<evidence type="ECO:0000256" key="3">
    <source>
        <dbReference type="ARBA" id="ARBA00023163"/>
    </source>
</evidence>
<evidence type="ECO:0000259" key="4">
    <source>
        <dbReference type="PROSITE" id="PS01124"/>
    </source>
</evidence>
<dbReference type="Proteomes" id="UP000295601">
    <property type="component" value="Unassembled WGS sequence"/>
</dbReference>
<dbReference type="InterPro" id="IPR018060">
    <property type="entry name" value="HTH_AraC"/>
</dbReference>
<evidence type="ECO:0000256" key="2">
    <source>
        <dbReference type="ARBA" id="ARBA00023125"/>
    </source>
</evidence>
<dbReference type="Pfam" id="PF12833">
    <property type="entry name" value="HTH_18"/>
    <property type="match status" value="1"/>
</dbReference>
<dbReference type="SUPFAM" id="SSF46689">
    <property type="entry name" value="Homeodomain-like"/>
    <property type="match status" value="2"/>
</dbReference>
<proteinExistence type="predicted"/>
<comment type="caution">
    <text evidence="5">The sequence shown here is derived from an EMBL/GenBank/DDBJ whole genome shotgun (WGS) entry which is preliminary data.</text>
</comment>
<evidence type="ECO:0000313" key="6">
    <source>
        <dbReference type="Proteomes" id="UP000295601"/>
    </source>
</evidence>
<dbReference type="Gene3D" id="1.10.10.60">
    <property type="entry name" value="Homeodomain-like"/>
    <property type="match status" value="2"/>
</dbReference>
<dbReference type="GO" id="GO:0003700">
    <property type="term" value="F:DNA-binding transcription factor activity"/>
    <property type="evidence" value="ECO:0007669"/>
    <property type="project" value="InterPro"/>
</dbReference>
<keyword evidence="2 5" id="KW-0238">DNA-binding</keyword>